<dbReference type="EMBL" id="CP019655">
    <property type="protein sequence ID" value="AVF27554.1"/>
    <property type="molecule type" value="Genomic_DNA"/>
</dbReference>
<evidence type="ECO:0000256" key="2">
    <source>
        <dbReference type="SAM" id="Phobius"/>
    </source>
</evidence>
<reference evidence="3" key="2">
    <citation type="journal article" date="2020" name="Int. J. Med. Microbiol.">
        <title>Discovery of Paenibacillus larvae ERIC V: Phenotypic and genomic comparison to genotypes ERIC I-IV reveal different inventories of virulence factors which correlate with epidemiological prevalences of American Foulbrood.</title>
        <authorList>
            <person name="Beims H."/>
            <person name="Bunk B."/>
            <person name="Erler S."/>
            <person name="Mohr K.I."/>
            <person name="Sproer C."/>
            <person name="Pradella S."/>
            <person name="Gunther G."/>
            <person name="Rohde M."/>
            <person name="von der Ohe W."/>
            <person name="Steinert M."/>
        </authorList>
    </citation>
    <scope>NUCLEOTIDE SEQUENCE</scope>
    <source>
        <strain evidence="3">Eric_III</strain>
    </source>
</reference>
<feature type="compositionally biased region" description="Basic residues" evidence="1">
    <location>
        <begin position="607"/>
        <end position="624"/>
    </location>
</feature>
<feature type="transmembrane region" description="Helical" evidence="2">
    <location>
        <begin position="336"/>
        <end position="359"/>
    </location>
</feature>
<protein>
    <submittedName>
        <fullName evidence="3">Putative tail length tape measure protein</fullName>
    </submittedName>
</protein>
<feature type="transmembrane region" description="Helical" evidence="2">
    <location>
        <begin position="371"/>
        <end position="394"/>
    </location>
</feature>
<name>A0A2L1U2C4_9BACL</name>
<evidence type="ECO:0000313" key="3">
    <source>
        <dbReference type="EMBL" id="AVF27072.1"/>
    </source>
</evidence>
<reference evidence="5" key="1">
    <citation type="submission" date="2017-02" db="EMBL/GenBank/DDBJ databases">
        <title>Delineation of Paenibacillus larvae strains originating from foulbrood outbreaks.</title>
        <authorList>
            <person name="Beims H."/>
            <person name="Bunk B."/>
            <person name="Sproeer C."/>
            <person name="Mohr K.I."/>
            <person name="Pradella S."/>
            <person name="Guenther G."/>
            <person name="Rohde M."/>
            <person name="von der Ohe W."/>
            <person name="Steinert M."/>
        </authorList>
    </citation>
    <scope>NUCLEOTIDE SEQUENCE [LARGE SCALE GENOMIC DNA]</scope>
    <source>
        <strain evidence="5">Eric_III</strain>
    </source>
</reference>
<feature type="transmembrane region" description="Helical" evidence="2">
    <location>
        <begin position="422"/>
        <end position="439"/>
    </location>
</feature>
<evidence type="ECO:0000256" key="1">
    <source>
        <dbReference type="SAM" id="MobiDB-lite"/>
    </source>
</evidence>
<dbReference type="EMBL" id="CP019655">
    <property type="protein sequence ID" value="AVF27072.1"/>
    <property type="molecule type" value="Genomic_DNA"/>
</dbReference>
<gene>
    <name evidence="3" type="ORF">ERICIII_02941</name>
    <name evidence="4" type="ORF">ERICIII_03444</name>
</gene>
<feature type="transmembrane region" description="Helical" evidence="2">
    <location>
        <begin position="301"/>
        <end position="324"/>
    </location>
</feature>
<sequence>MATVAASLKIFDAFSNPFHNFARGAKSADSALQKLQAAANRTHNMKASLDVSGVISRNTAAQSKFNNKIQDGANKAHNLAKSIKAVAAAYVGIEAAKKLWSATIGGAMEQQKMEDMFKARTGDAEVGKAMFEKFKGNAIKAGVDVKEALTGALSFFSTTKNSNQIQELNMIAKQLNAFDTAGNGLAGAVFSVKEALSGDIVSLSERFNIGKAKIRSTGLVEKAKKGDIDGFIQSFQKLLELESMGKDAFNRMLDGPAYKWKMLLNNLKNMFADAGRWAVQAFVPLINLFNQIIQSQGIQTFFVILGSLLYGIAVAIGWIGNNVIWLFDVISPYAPAILAFFAILALQYVPALIASLLQLGQVVWGVIAKFLFANPVLFGIALAIGVIIGVLILFGVTAEEIVGFVAGLFGAFFAFFRNHFGLIWNVVLSFAEFWANVFIDPVYAVKKLFYDLFIAFATYMVNMIRSAEDFAGGFTKIMYEATNLVLKGFNKFADAFNYMFGKLGVTIDKAELLDTNNPHAYSDMIQNMINTAQKPTSDKDVVDFSKYKMDQWNLKDSFDTGYGKGFDFTKKLKEGFKMPGYDPDDILKKWDAKAGKMAPISGDDKKKKPKMPKAPKQPKVKMPKSLKKVDKVGKIEDQVDISSEDLKVMRELAEMKSIQNFVTLTPTVNVTTGPIGEGYTVDEMIDRITDKLEKEFVSTAQGVYG</sequence>
<dbReference type="RefSeq" id="WP_079940250.1">
    <property type="nucleotide sequence ID" value="NZ_CP019655.1"/>
</dbReference>
<evidence type="ECO:0000313" key="4">
    <source>
        <dbReference type="EMBL" id="AVF27554.1"/>
    </source>
</evidence>
<organism evidence="3 5">
    <name type="scientific">Paenibacillus larvae subsp. larvae</name>
    <dbReference type="NCBI Taxonomy" id="147375"/>
    <lineage>
        <taxon>Bacteria</taxon>
        <taxon>Bacillati</taxon>
        <taxon>Bacillota</taxon>
        <taxon>Bacilli</taxon>
        <taxon>Bacillales</taxon>
        <taxon>Paenibacillaceae</taxon>
        <taxon>Paenibacillus</taxon>
    </lineage>
</organism>
<keyword evidence="2" id="KW-0812">Transmembrane</keyword>
<proteinExistence type="predicted"/>
<keyword evidence="2" id="KW-0472">Membrane</keyword>
<feature type="region of interest" description="Disordered" evidence="1">
    <location>
        <begin position="597"/>
        <end position="624"/>
    </location>
</feature>
<dbReference type="AlphaFoldDB" id="A0A2L1U2C4"/>
<dbReference type="Proteomes" id="UP000239833">
    <property type="component" value="Chromosome"/>
</dbReference>
<keyword evidence="2" id="KW-1133">Transmembrane helix</keyword>
<accession>A0A2L1U2C4</accession>
<evidence type="ECO:0000313" key="5">
    <source>
        <dbReference type="Proteomes" id="UP000239833"/>
    </source>
</evidence>
<feature type="transmembrane region" description="Helical" evidence="2">
    <location>
        <begin position="401"/>
        <end position="416"/>
    </location>
</feature>